<proteinExistence type="predicted"/>
<feature type="region of interest" description="Disordered" evidence="1">
    <location>
        <begin position="90"/>
        <end position="123"/>
    </location>
</feature>
<dbReference type="EMBL" id="VKHS01000229">
    <property type="protein sequence ID" value="MBB0230152.1"/>
    <property type="molecule type" value="Genomic_DNA"/>
</dbReference>
<evidence type="ECO:0000313" key="3">
    <source>
        <dbReference type="Proteomes" id="UP000530234"/>
    </source>
</evidence>
<evidence type="ECO:0000313" key="2">
    <source>
        <dbReference type="EMBL" id="MBB0230152.1"/>
    </source>
</evidence>
<organism evidence="2 3">
    <name type="scientific">Streptomyces calidiresistens</name>
    <dbReference type="NCBI Taxonomy" id="1485586"/>
    <lineage>
        <taxon>Bacteria</taxon>
        <taxon>Bacillati</taxon>
        <taxon>Actinomycetota</taxon>
        <taxon>Actinomycetes</taxon>
        <taxon>Kitasatosporales</taxon>
        <taxon>Streptomycetaceae</taxon>
        <taxon>Streptomyces</taxon>
    </lineage>
</organism>
<protein>
    <submittedName>
        <fullName evidence="2">Uncharacterized protein</fullName>
    </submittedName>
</protein>
<gene>
    <name evidence="2" type="ORF">FOE67_11655</name>
</gene>
<dbReference type="Proteomes" id="UP000530234">
    <property type="component" value="Unassembled WGS sequence"/>
</dbReference>
<keyword evidence="3" id="KW-1185">Reference proteome</keyword>
<name>A0A7W3XWW0_9ACTN</name>
<feature type="compositionally biased region" description="Gly residues" evidence="1">
    <location>
        <begin position="106"/>
        <end position="118"/>
    </location>
</feature>
<dbReference type="AlphaFoldDB" id="A0A7W3XWW0"/>
<evidence type="ECO:0000256" key="1">
    <source>
        <dbReference type="SAM" id="MobiDB-lite"/>
    </source>
</evidence>
<comment type="caution">
    <text evidence="2">The sequence shown here is derived from an EMBL/GenBank/DDBJ whole genome shotgun (WGS) entry which is preliminary data.</text>
</comment>
<dbReference type="RefSeq" id="WP_182663339.1">
    <property type="nucleotide sequence ID" value="NZ_VKHS01000229.1"/>
</dbReference>
<reference evidence="3" key="1">
    <citation type="submission" date="2019-10" db="EMBL/GenBank/DDBJ databases">
        <title>Streptomyces sp. nov., a novel actinobacterium isolated from alkaline environment.</title>
        <authorList>
            <person name="Golinska P."/>
        </authorList>
    </citation>
    <scope>NUCLEOTIDE SEQUENCE [LARGE SCALE GENOMIC DNA]</scope>
    <source>
        <strain evidence="3">DSM 42108</strain>
    </source>
</reference>
<accession>A0A7W3XWW0</accession>
<sequence>MPVVALVATAVGCGGGTPSGAGPGQAEFDLLTRSGSHPVEARMVETAERELTAACMARAGFPYVVEEPPPVPDSIEEREVDPERLRAIGYGLHDGFDDDGSSTNGPGDGSGGETGDTAGGTANDAYVAALPDDESAAYMTALRGDGGAMREMRFDAGTGVTFPERGCEAESRAELYGTLDAWAATTHAPQFMNLALAKSVTRDPEYLLLIDEWSTCMAGKGFEVESPDAAVEELTAAYEEHGATPGTRDREIATAVADGECALEIRLPSAVLELRHRHAGDLPEEDLDALSRLTTVWAETVERARTRGSAAD</sequence>